<evidence type="ECO:0000313" key="2">
    <source>
        <dbReference type="EMBL" id="GHC51992.1"/>
    </source>
</evidence>
<reference evidence="2" key="2">
    <citation type="submission" date="2020-09" db="EMBL/GenBank/DDBJ databases">
        <authorList>
            <person name="Sun Q."/>
            <person name="Ohkuma M."/>
        </authorList>
    </citation>
    <scope>NUCLEOTIDE SEQUENCE</scope>
    <source>
        <strain evidence="2">JCM 4633</strain>
    </source>
</reference>
<feature type="chain" id="PRO_5038035572" description="Secreted protein" evidence="1">
    <location>
        <begin position="31"/>
        <end position="146"/>
    </location>
</feature>
<reference evidence="2" key="1">
    <citation type="journal article" date="2014" name="Int. J. Syst. Evol. Microbiol.">
        <title>Complete genome sequence of Corynebacterium casei LMG S-19264T (=DSM 44701T), isolated from a smear-ripened cheese.</title>
        <authorList>
            <consortium name="US DOE Joint Genome Institute (JGI-PGF)"/>
            <person name="Walter F."/>
            <person name="Albersmeier A."/>
            <person name="Kalinowski J."/>
            <person name="Ruckert C."/>
        </authorList>
    </citation>
    <scope>NUCLEOTIDE SEQUENCE</scope>
    <source>
        <strain evidence="2">JCM 4633</strain>
    </source>
</reference>
<evidence type="ECO:0008006" key="4">
    <source>
        <dbReference type="Google" id="ProtNLM"/>
    </source>
</evidence>
<gene>
    <name evidence="2" type="ORF">GCM10010507_30010</name>
</gene>
<evidence type="ECO:0000256" key="1">
    <source>
        <dbReference type="SAM" id="SignalP"/>
    </source>
</evidence>
<feature type="signal peptide" evidence="1">
    <location>
        <begin position="1"/>
        <end position="30"/>
    </location>
</feature>
<evidence type="ECO:0000313" key="3">
    <source>
        <dbReference type="Proteomes" id="UP000646244"/>
    </source>
</evidence>
<dbReference type="AlphaFoldDB" id="A0A918WKS8"/>
<accession>A0A918WKS8</accession>
<keyword evidence="1" id="KW-0732">Signal</keyword>
<name>A0A918WKS8_STRCJ</name>
<comment type="caution">
    <text evidence="2">The sequence shown here is derived from an EMBL/GenBank/DDBJ whole genome shotgun (WGS) entry which is preliminary data.</text>
</comment>
<dbReference type="EMBL" id="BMVB01000008">
    <property type="protein sequence ID" value="GHC51992.1"/>
    <property type="molecule type" value="Genomic_DNA"/>
</dbReference>
<dbReference type="Proteomes" id="UP000646244">
    <property type="component" value="Unassembled WGS sequence"/>
</dbReference>
<proteinExistence type="predicted"/>
<organism evidence="2 3">
    <name type="scientific">Streptomyces cinnamoneus</name>
    <name type="common">Streptoverticillium cinnamoneum</name>
    <dbReference type="NCBI Taxonomy" id="53446"/>
    <lineage>
        <taxon>Bacteria</taxon>
        <taxon>Bacillati</taxon>
        <taxon>Actinomycetota</taxon>
        <taxon>Actinomycetes</taxon>
        <taxon>Kitasatosporales</taxon>
        <taxon>Streptomycetaceae</taxon>
        <taxon>Streptomyces</taxon>
        <taxon>Streptomyces cinnamoneus group</taxon>
    </lineage>
</organism>
<sequence>MAKLRRRLRSGASAVGIVALVAVTAPSAEAGAGAGVGTASCAVQTCISVAGEGRLVYRVSASATPGGEFFGHFRMYGGGLKGESALRHWRYGQPYTVALGRTVPDRTVFCAEGWEHIVDDKLQPLGKKRGPDRLQPRGRACVQVRG</sequence>
<protein>
    <recommendedName>
        <fullName evidence="4">Secreted protein</fullName>
    </recommendedName>
</protein>